<dbReference type="AlphaFoldDB" id="A0A8S4PDE1"/>
<accession>A0A8S4PDE1</accession>
<gene>
    <name evidence="6" type="ORF">OFUS_LOCUS16395</name>
</gene>
<feature type="active site" evidence="3">
    <location>
        <position position="150"/>
    </location>
</feature>
<keyword evidence="7" id="KW-1185">Reference proteome</keyword>
<dbReference type="GO" id="GO:0005576">
    <property type="term" value="C:extracellular region"/>
    <property type="evidence" value="ECO:0007669"/>
    <property type="project" value="TreeGrafter"/>
</dbReference>
<evidence type="ECO:0000256" key="4">
    <source>
        <dbReference type="RuleBase" id="RU004328"/>
    </source>
</evidence>
<dbReference type="PROSITE" id="PS00531">
    <property type="entry name" value="RNASE_T2_2"/>
    <property type="match status" value="1"/>
</dbReference>
<dbReference type="Proteomes" id="UP000749559">
    <property type="component" value="Unassembled WGS sequence"/>
</dbReference>
<keyword evidence="5" id="KW-0732">Signal</keyword>
<protein>
    <submittedName>
        <fullName evidence="6">Uncharacterized protein</fullName>
    </submittedName>
</protein>
<dbReference type="InterPro" id="IPR033130">
    <property type="entry name" value="RNase_T2_His_AS_2"/>
</dbReference>
<feature type="signal peptide" evidence="5">
    <location>
        <begin position="1"/>
        <end position="23"/>
    </location>
</feature>
<dbReference type="Gene3D" id="3.90.730.10">
    <property type="entry name" value="Ribonuclease T2-like"/>
    <property type="match status" value="1"/>
</dbReference>
<dbReference type="OrthoDB" id="435754at2759"/>
<dbReference type="GO" id="GO:0006401">
    <property type="term" value="P:RNA catabolic process"/>
    <property type="evidence" value="ECO:0007669"/>
    <property type="project" value="TreeGrafter"/>
</dbReference>
<dbReference type="PANTHER" id="PTHR11240:SF22">
    <property type="entry name" value="RIBONUCLEASE T2"/>
    <property type="match status" value="1"/>
</dbReference>
<organism evidence="6 7">
    <name type="scientific">Owenia fusiformis</name>
    <name type="common">Polychaete worm</name>
    <dbReference type="NCBI Taxonomy" id="6347"/>
    <lineage>
        <taxon>Eukaryota</taxon>
        <taxon>Metazoa</taxon>
        <taxon>Spiralia</taxon>
        <taxon>Lophotrochozoa</taxon>
        <taxon>Annelida</taxon>
        <taxon>Polychaeta</taxon>
        <taxon>Sedentaria</taxon>
        <taxon>Canalipalpata</taxon>
        <taxon>Sabellida</taxon>
        <taxon>Oweniida</taxon>
        <taxon>Oweniidae</taxon>
        <taxon>Owenia</taxon>
    </lineage>
</organism>
<dbReference type="CDD" id="cd01061">
    <property type="entry name" value="RNase_T2_euk"/>
    <property type="match status" value="1"/>
</dbReference>
<dbReference type="InterPro" id="IPR033697">
    <property type="entry name" value="Ribonuclease_T2_eukaryotic"/>
</dbReference>
<evidence type="ECO:0000256" key="3">
    <source>
        <dbReference type="PIRSR" id="PIRSR633697-1"/>
    </source>
</evidence>
<dbReference type="InterPro" id="IPR036430">
    <property type="entry name" value="RNase_T2-like_sf"/>
</dbReference>
<feature type="chain" id="PRO_5035888548" evidence="5">
    <location>
        <begin position="24"/>
        <end position="267"/>
    </location>
</feature>
<dbReference type="PANTHER" id="PTHR11240">
    <property type="entry name" value="RIBONUCLEASE T2"/>
    <property type="match status" value="1"/>
</dbReference>
<dbReference type="GO" id="GO:0033897">
    <property type="term" value="F:ribonuclease T2 activity"/>
    <property type="evidence" value="ECO:0007669"/>
    <property type="project" value="InterPro"/>
</dbReference>
<dbReference type="SUPFAM" id="SSF55895">
    <property type="entry name" value="Ribonuclease Rh-like"/>
    <property type="match status" value="1"/>
</dbReference>
<evidence type="ECO:0000313" key="7">
    <source>
        <dbReference type="Proteomes" id="UP000749559"/>
    </source>
</evidence>
<dbReference type="Pfam" id="PF00445">
    <property type="entry name" value="Ribonuclease_T2"/>
    <property type="match status" value="1"/>
</dbReference>
<keyword evidence="2" id="KW-1015">Disulfide bond</keyword>
<dbReference type="GO" id="GO:0003723">
    <property type="term" value="F:RNA binding"/>
    <property type="evidence" value="ECO:0007669"/>
    <property type="project" value="InterPro"/>
</dbReference>
<feature type="active site" evidence="3">
    <location>
        <position position="95"/>
    </location>
</feature>
<proteinExistence type="inferred from homology"/>
<comment type="caution">
    <text evidence="6">The sequence shown here is derived from an EMBL/GenBank/DDBJ whole genome shotgun (WGS) entry which is preliminary data.</text>
</comment>
<dbReference type="EMBL" id="CAIIXF020000008">
    <property type="protein sequence ID" value="CAH1791303.1"/>
    <property type="molecule type" value="Genomic_DNA"/>
</dbReference>
<comment type="similarity">
    <text evidence="1 4">Belongs to the RNase T2 family.</text>
</comment>
<evidence type="ECO:0000313" key="6">
    <source>
        <dbReference type="EMBL" id="CAH1791303.1"/>
    </source>
</evidence>
<feature type="active site" evidence="3">
    <location>
        <position position="146"/>
    </location>
</feature>
<reference evidence="6" key="1">
    <citation type="submission" date="2022-03" db="EMBL/GenBank/DDBJ databases">
        <authorList>
            <person name="Martin C."/>
        </authorList>
    </citation>
    <scope>NUCLEOTIDE SEQUENCE</scope>
</reference>
<dbReference type="InterPro" id="IPR001568">
    <property type="entry name" value="RNase_T2-like"/>
</dbReference>
<evidence type="ECO:0000256" key="2">
    <source>
        <dbReference type="ARBA" id="ARBA00023157"/>
    </source>
</evidence>
<dbReference type="PROSITE" id="PS00530">
    <property type="entry name" value="RNASE_T2_1"/>
    <property type="match status" value="1"/>
</dbReference>
<evidence type="ECO:0000256" key="5">
    <source>
        <dbReference type="SAM" id="SignalP"/>
    </source>
</evidence>
<sequence length="267" mass="31010">MYILMYILVYVSVILIIGVCSDGFDNHRHVRHPASNSLSPSDVILELGQHSIQSEQWNYLRLARYWPQSFCLQARMHVPTISCTVPDFVHDFTVHGLWPTLNTTFGGLSFCNNSWPFNTSTLQSLVPLMTKLWPPLWNNYSLWGHEWSKHGTCALDLPALHGEYRFFAHTLGLHLRYNITRYLSQSNIRPSETQMFSYSSLVGAIWNRIYFIPWVQCIPSKSPRYQLLFQVVLCFDKQLQLIDCESVTYFICDPDQPIQIPPINHPD</sequence>
<dbReference type="InterPro" id="IPR018188">
    <property type="entry name" value="RNase_T2_His_AS_1"/>
</dbReference>
<evidence type="ECO:0000256" key="1">
    <source>
        <dbReference type="ARBA" id="ARBA00007469"/>
    </source>
</evidence>
<name>A0A8S4PDE1_OWEFU</name>